<dbReference type="AlphaFoldDB" id="A0A7J7KGE7"/>
<feature type="domain" description="PLAT" evidence="2">
    <location>
        <begin position="272"/>
        <end position="391"/>
    </location>
</feature>
<dbReference type="InterPro" id="IPR052970">
    <property type="entry name" value="Inner_ear_hair_cell_LOXHD"/>
</dbReference>
<feature type="domain" description="PLAT" evidence="2">
    <location>
        <begin position="553"/>
        <end position="669"/>
    </location>
</feature>
<dbReference type="PANTHER" id="PTHR45901">
    <property type="entry name" value="PROTEIN CBG12474"/>
    <property type="match status" value="1"/>
</dbReference>
<keyword evidence="4" id="KW-1185">Reference proteome</keyword>
<sequence length="672" mass="75419">MILEGSMTEGPTISYTVKIKTGDGDDNGTESYAWVKIYGSKKKVTDKLYLDLVGKTKFEPRSVETFSLEAIDVGDVKQLEIGHDGTAPGSGWFVKEINLDMPTKGKHYLFSCKQWLARDKSDGKTSRILHVSDGQSSITAYKPLIPYEVTFYTGDVNKAGTDANIKLTVFGDGGASTEQVVDKKGERFERGRADLIKMELDDIAPLKKIRIEHDGKSSRADWFVEKVELRNMSTGDLYTFNCNCWLSKTMGDGKLSKDIAASIRGKVAIKNTTYKVTVKTSEEKGAGTDANVYVCLFGENGDSGALHLKDSETNSSAFEAKQEDVFTIQDVLSLGELTKCRVWHDNKGFGAAWHCGWISVLDVNKKSTYMFPCNRWLSKSDDDKQIVRELTCSGAPKSLKKGDKMTYEITIATSDKQDGGMMHNAWVRLEGDKKKSREFLMKNSPVHKVFRKGNRDSFMMEGKYLGKLKGVTLGATQREDKPLGGREGGKAKWHCYEVVVSESGGGCKYVFPCKKWIKVSEYDYDDSEAVLLRCDQDKTEESKIVTQRSLAPVKYEIIVITGDVNGAGTNANVFITLYGTTGDSGKRELKQKFRDLFERKQTDKFEFEALDLGELTKCKIEHDNAGWRPGWYLERIEITNLSTNKKYTFPCEQWLDEKKGDGLLYKELLPRD</sequence>
<feature type="domain" description="PLAT" evidence="2">
    <location>
        <begin position="13"/>
        <end position="130"/>
    </location>
</feature>
<dbReference type="CDD" id="cd01756">
    <property type="entry name" value="PLAT_repeat"/>
    <property type="match status" value="3"/>
</dbReference>
<dbReference type="InterPro" id="IPR036392">
    <property type="entry name" value="PLAT/LH2_dom_sf"/>
</dbReference>
<dbReference type="PROSITE" id="PS50095">
    <property type="entry name" value="PLAT"/>
    <property type="match status" value="5"/>
</dbReference>
<organism evidence="3 4">
    <name type="scientific">Bugula neritina</name>
    <name type="common">Brown bryozoan</name>
    <name type="synonym">Sertularia neritina</name>
    <dbReference type="NCBI Taxonomy" id="10212"/>
    <lineage>
        <taxon>Eukaryota</taxon>
        <taxon>Metazoa</taxon>
        <taxon>Spiralia</taxon>
        <taxon>Lophotrochozoa</taxon>
        <taxon>Bryozoa</taxon>
        <taxon>Gymnolaemata</taxon>
        <taxon>Cheilostomatida</taxon>
        <taxon>Flustrina</taxon>
        <taxon>Buguloidea</taxon>
        <taxon>Bugulidae</taxon>
        <taxon>Bugula</taxon>
    </lineage>
</organism>
<evidence type="ECO:0000313" key="3">
    <source>
        <dbReference type="EMBL" id="KAF6036984.1"/>
    </source>
</evidence>
<dbReference type="Proteomes" id="UP000593567">
    <property type="component" value="Unassembled WGS sequence"/>
</dbReference>
<gene>
    <name evidence="3" type="ORF">EB796_004706</name>
</gene>
<dbReference type="PANTHER" id="PTHR45901:SF3">
    <property type="entry name" value="LIPOXYGENASE HOMOLOGY DOMAIN-CONTAINING PROTEIN 1"/>
    <property type="match status" value="1"/>
</dbReference>
<proteinExistence type="predicted"/>
<evidence type="ECO:0000313" key="4">
    <source>
        <dbReference type="Proteomes" id="UP000593567"/>
    </source>
</evidence>
<dbReference type="SUPFAM" id="SSF49723">
    <property type="entry name" value="Lipase/lipooxygenase domain (PLAT/LH2 domain)"/>
    <property type="match status" value="5"/>
</dbReference>
<feature type="domain" description="PLAT" evidence="2">
    <location>
        <begin position="405"/>
        <end position="531"/>
    </location>
</feature>
<comment type="caution">
    <text evidence="3">The sequence shown here is derived from an EMBL/GenBank/DDBJ whole genome shotgun (WGS) entry which is preliminary data.</text>
</comment>
<dbReference type="EMBL" id="VXIV02000640">
    <property type="protein sequence ID" value="KAF6036984.1"/>
    <property type="molecule type" value="Genomic_DNA"/>
</dbReference>
<dbReference type="InterPro" id="IPR001024">
    <property type="entry name" value="PLAT/LH2_dom"/>
</dbReference>
<protein>
    <submittedName>
        <fullName evidence="3">LOXHD1</fullName>
    </submittedName>
</protein>
<accession>A0A7J7KGE7</accession>
<name>A0A7J7KGE7_BUGNE</name>
<dbReference type="SMART" id="SM00308">
    <property type="entry name" value="LH2"/>
    <property type="match status" value="4"/>
</dbReference>
<dbReference type="Pfam" id="PF01477">
    <property type="entry name" value="PLAT"/>
    <property type="match status" value="5"/>
</dbReference>
<feature type="domain" description="PLAT" evidence="2">
    <location>
        <begin position="145"/>
        <end position="260"/>
    </location>
</feature>
<evidence type="ECO:0000259" key="2">
    <source>
        <dbReference type="PROSITE" id="PS50095"/>
    </source>
</evidence>
<dbReference type="Gene3D" id="2.60.60.20">
    <property type="entry name" value="PLAT/LH2 domain"/>
    <property type="match status" value="1"/>
</dbReference>
<dbReference type="Gene3D" id="2.40.180.10">
    <property type="entry name" value="Catalase core domain"/>
    <property type="match status" value="4"/>
</dbReference>
<reference evidence="3" key="1">
    <citation type="submission" date="2020-06" db="EMBL/GenBank/DDBJ databases">
        <title>Draft genome of Bugula neritina, a colonial animal packing powerful symbionts and potential medicines.</title>
        <authorList>
            <person name="Rayko M."/>
        </authorList>
    </citation>
    <scope>NUCLEOTIDE SEQUENCE [LARGE SCALE GENOMIC DNA]</scope>
    <source>
        <strain evidence="3">Kwan_BN1</strain>
    </source>
</reference>
<dbReference type="OrthoDB" id="5322100at2759"/>
<comment type="caution">
    <text evidence="1">Lacks conserved residue(s) required for the propagation of feature annotation.</text>
</comment>
<evidence type="ECO:0000256" key="1">
    <source>
        <dbReference type="PROSITE-ProRule" id="PRU00152"/>
    </source>
</evidence>